<accession>A0A0F6W9T0</accession>
<feature type="domain" description="Hemerythrin-like" evidence="1">
    <location>
        <begin position="7"/>
        <end position="112"/>
    </location>
</feature>
<evidence type="ECO:0000313" key="3">
    <source>
        <dbReference type="Proteomes" id="UP000034883"/>
    </source>
</evidence>
<sequence length="167" mass="18028">MTSTLRALIEDEHRELDALLARADAAGLLDLEAFEALRARLLRHIAIEEKLILAEVRVVRGGEPIEGARRVRVEHGAIASLLVGTPDVALVAELRSLLIAHEAFEEQGLYAACEVVLGPERALDIAHRARTYPAIPVAKHFDGPLVPRTAADALRGAARMKFAAGGH</sequence>
<dbReference type="InterPro" id="IPR012312">
    <property type="entry name" value="Hemerythrin-like"/>
</dbReference>
<keyword evidence="3" id="KW-1185">Reference proteome</keyword>
<name>A0A0F6W9T0_9BACT</name>
<dbReference type="Proteomes" id="UP000034883">
    <property type="component" value="Chromosome"/>
</dbReference>
<dbReference type="OrthoDB" id="668193at2"/>
<reference evidence="2 3" key="1">
    <citation type="submission" date="2015-03" db="EMBL/GenBank/DDBJ databases">
        <title>Genome assembly of Sandaracinus amylolyticus DSM 53668.</title>
        <authorList>
            <person name="Sharma G."/>
            <person name="Subramanian S."/>
        </authorList>
    </citation>
    <scope>NUCLEOTIDE SEQUENCE [LARGE SCALE GENOMIC DNA]</scope>
    <source>
        <strain evidence="2 3">DSM 53668</strain>
    </source>
</reference>
<proteinExistence type="predicted"/>
<organism evidence="2 3">
    <name type="scientific">Sandaracinus amylolyticus</name>
    <dbReference type="NCBI Taxonomy" id="927083"/>
    <lineage>
        <taxon>Bacteria</taxon>
        <taxon>Pseudomonadati</taxon>
        <taxon>Myxococcota</taxon>
        <taxon>Polyangia</taxon>
        <taxon>Polyangiales</taxon>
        <taxon>Sandaracinaceae</taxon>
        <taxon>Sandaracinus</taxon>
    </lineage>
</organism>
<gene>
    <name evidence="2" type="ORF">DB32_008211</name>
</gene>
<dbReference type="RefSeq" id="WP_053237968.1">
    <property type="nucleotide sequence ID" value="NZ_CP011125.1"/>
</dbReference>
<dbReference type="EMBL" id="CP011125">
    <property type="protein sequence ID" value="AKF11062.1"/>
    <property type="molecule type" value="Genomic_DNA"/>
</dbReference>
<dbReference type="AlphaFoldDB" id="A0A0F6W9T0"/>
<evidence type="ECO:0000259" key="1">
    <source>
        <dbReference type="Pfam" id="PF01814"/>
    </source>
</evidence>
<dbReference type="STRING" id="927083.DB32_008211"/>
<dbReference type="KEGG" id="samy:DB32_008211"/>
<protein>
    <submittedName>
        <fullName evidence="2">Proteophosphoglycan 5</fullName>
    </submittedName>
</protein>
<dbReference type="Pfam" id="PF01814">
    <property type="entry name" value="Hemerythrin"/>
    <property type="match status" value="1"/>
</dbReference>
<evidence type="ECO:0000313" key="2">
    <source>
        <dbReference type="EMBL" id="AKF11062.1"/>
    </source>
</evidence>